<evidence type="ECO:0000313" key="2">
    <source>
        <dbReference type="Proteomes" id="UP001583280"/>
    </source>
</evidence>
<keyword evidence="2" id="KW-1185">Reference proteome</keyword>
<gene>
    <name evidence="1" type="ORF">Cpir12675_006298</name>
</gene>
<proteinExistence type="predicted"/>
<protein>
    <submittedName>
        <fullName evidence="1">Uncharacterized protein</fullName>
    </submittedName>
</protein>
<comment type="caution">
    <text evidence="1">The sequence shown here is derived from an EMBL/GenBank/DDBJ whole genome shotgun (WGS) entry which is preliminary data.</text>
</comment>
<name>A0ABR3YIF9_9PEZI</name>
<sequence>MVLAEVSVLATRTRPSPAPVTAPPPPVPPTILHIRDRSVVAPKLTWCQRDITSTLPDVFYEKLSHKPRRQFLVTASAFPRIAKGHGLPTTWDWAPYVGIHMMSFEVAVFGARCQDSDGCASTAPSSN</sequence>
<dbReference type="Proteomes" id="UP001583280">
    <property type="component" value="Unassembled WGS sequence"/>
</dbReference>
<evidence type="ECO:0000313" key="1">
    <source>
        <dbReference type="EMBL" id="KAL1888115.1"/>
    </source>
</evidence>
<accession>A0ABR3YIF9</accession>
<organism evidence="1 2">
    <name type="scientific">Ceratocystis pirilliformis</name>
    <dbReference type="NCBI Taxonomy" id="259994"/>
    <lineage>
        <taxon>Eukaryota</taxon>
        <taxon>Fungi</taxon>
        <taxon>Dikarya</taxon>
        <taxon>Ascomycota</taxon>
        <taxon>Pezizomycotina</taxon>
        <taxon>Sordariomycetes</taxon>
        <taxon>Hypocreomycetidae</taxon>
        <taxon>Microascales</taxon>
        <taxon>Ceratocystidaceae</taxon>
        <taxon>Ceratocystis</taxon>
    </lineage>
</organism>
<dbReference type="EMBL" id="JAWDJO010000278">
    <property type="protein sequence ID" value="KAL1888115.1"/>
    <property type="molecule type" value="Genomic_DNA"/>
</dbReference>
<reference evidence="1 2" key="1">
    <citation type="journal article" date="2024" name="IMA Fungus">
        <title>IMA Genome - F19 : A genome assembly and annotation guide to empower mycologists, including annotated draft genome sequences of Ceratocystis pirilliformis, Diaporthe australafricana, Fusarium ophioides, Paecilomyces lecythidis, and Sporothrix stenoceras.</title>
        <authorList>
            <person name="Aylward J."/>
            <person name="Wilson A.M."/>
            <person name="Visagie C.M."/>
            <person name="Spraker J."/>
            <person name="Barnes I."/>
            <person name="Buitendag C."/>
            <person name="Ceriani C."/>
            <person name="Del Mar Angel L."/>
            <person name="du Plessis D."/>
            <person name="Fuchs T."/>
            <person name="Gasser K."/>
            <person name="Kramer D."/>
            <person name="Li W."/>
            <person name="Munsamy K."/>
            <person name="Piso A."/>
            <person name="Price J.L."/>
            <person name="Sonnekus B."/>
            <person name="Thomas C."/>
            <person name="van der Nest A."/>
            <person name="van Dijk A."/>
            <person name="van Heerden A."/>
            <person name="van Vuuren N."/>
            <person name="Yilmaz N."/>
            <person name="Duong T.A."/>
            <person name="van der Merwe N.A."/>
            <person name="Wingfield M.J."/>
            <person name="Wingfield B.D."/>
        </authorList>
    </citation>
    <scope>NUCLEOTIDE SEQUENCE [LARGE SCALE GENOMIC DNA]</scope>
    <source>
        <strain evidence="1 2">CMW 12675</strain>
    </source>
</reference>